<evidence type="ECO:0000313" key="2">
    <source>
        <dbReference type="EMBL" id="MCA9756537.1"/>
    </source>
</evidence>
<feature type="transmembrane region" description="Helical" evidence="1">
    <location>
        <begin position="59"/>
        <end position="77"/>
    </location>
</feature>
<organism evidence="2 3">
    <name type="scientific">Eiseniibacteriota bacterium</name>
    <dbReference type="NCBI Taxonomy" id="2212470"/>
    <lineage>
        <taxon>Bacteria</taxon>
        <taxon>Candidatus Eiseniibacteriota</taxon>
    </lineage>
</organism>
<sequence length="137" mass="15297">MSMSQTFLMMIGVGGFFIVLAFPLIRRQVPPNQWYGLRLAATEDNEWVWYEANVKLGKAMLVLGSAVSLTTIVGPLIPGTTELQYFLATHGVFVVGGFFCLVWTMMKMVATQEEYERRVRNGESVEPVKSDDGADQP</sequence>
<keyword evidence="1" id="KW-0472">Membrane</keyword>
<feature type="transmembrane region" description="Helical" evidence="1">
    <location>
        <begin position="6"/>
        <end position="25"/>
    </location>
</feature>
<reference evidence="2" key="2">
    <citation type="journal article" date="2021" name="Microbiome">
        <title>Successional dynamics and alternative stable states in a saline activated sludge microbial community over 9 years.</title>
        <authorList>
            <person name="Wang Y."/>
            <person name="Ye J."/>
            <person name="Ju F."/>
            <person name="Liu L."/>
            <person name="Boyd J.A."/>
            <person name="Deng Y."/>
            <person name="Parks D.H."/>
            <person name="Jiang X."/>
            <person name="Yin X."/>
            <person name="Woodcroft B.J."/>
            <person name="Tyson G.W."/>
            <person name="Hugenholtz P."/>
            <person name="Polz M.F."/>
            <person name="Zhang T."/>
        </authorList>
    </citation>
    <scope>NUCLEOTIDE SEQUENCE</scope>
    <source>
        <strain evidence="2">HKST-UBA02</strain>
    </source>
</reference>
<dbReference type="InterPro" id="IPR025962">
    <property type="entry name" value="SdpI/YhfL"/>
</dbReference>
<protein>
    <submittedName>
        <fullName evidence="2">SdpI family protein</fullName>
    </submittedName>
</protein>
<dbReference type="AlphaFoldDB" id="A0A956ND10"/>
<dbReference type="Pfam" id="PF13630">
    <property type="entry name" value="SdpI"/>
    <property type="match status" value="1"/>
</dbReference>
<reference evidence="2" key="1">
    <citation type="submission" date="2020-04" db="EMBL/GenBank/DDBJ databases">
        <authorList>
            <person name="Zhang T."/>
        </authorList>
    </citation>
    <scope>NUCLEOTIDE SEQUENCE</scope>
    <source>
        <strain evidence="2">HKST-UBA02</strain>
    </source>
</reference>
<name>A0A956ND10_UNCEI</name>
<comment type="caution">
    <text evidence="2">The sequence shown here is derived from an EMBL/GenBank/DDBJ whole genome shotgun (WGS) entry which is preliminary data.</text>
</comment>
<feature type="transmembrane region" description="Helical" evidence="1">
    <location>
        <begin position="83"/>
        <end position="103"/>
    </location>
</feature>
<accession>A0A956ND10</accession>
<evidence type="ECO:0000256" key="1">
    <source>
        <dbReference type="SAM" id="Phobius"/>
    </source>
</evidence>
<gene>
    <name evidence="2" type="ORF">KDA27_12100</name>
</gene>
<keyword evidence="1" id="KW-0812">Transmembrane</keyword>
<keyword evidence="1" id="KW-1133">Transmembrane helix</keyword>
<proteinExistence type="predicted"/>
<evidence type="ECO:0000313" key="3">
    <source>
        <dbReference type="Proteomes" id="UP000739538"/>
    </source>
</evidence>
<dbReference type="EMBL" id="JAGQHS010000057">
    <property type="protein sequence ID" value="MCA9756537.1"/>
    <property type="molecule type" value="Genomic_DNA"/>
</dbReference>
<dbReference type="Proteomes" id="UP000739538">
    <property type="component" value="Unassembled WGS sequence"/>
</dbReference>